<protein>
    <recommendedName>
        <fullName evidence="4">Secreted protein</fullName>
    </recommendedName>
</protein>
<name>A0A225W3S5_9STRA</name>
<evidence type="ECO:0000313" key="3">
    <source>
        <dbReference type="Proteomes" id="UP000198211"/>
    </source>
</evidence>
<proteinExistence type="predicted"/>
<gene>
    <name evidence="2" type="ORF">PHMEG_00014666</name>
</gene>
<evidence type="ECO:0000313" key="2">
    <source>
        <dbReference type="EMBL" id="OWZ12212.1"/>
    </source>
</evidence>
<dbReference type="Proteomes" id="UP000198211">
    <property type="component" value="Unassembled WGS sequence"/>
</dbReference>
<evidence type="ECO:0008006" key="4">
    <source>
        <dbReference type="Google" id="ProtNLM"/>
    </source>
</evidence>
<keyword evidence="1" id="KW-0732">Signal</keyword>
<feature type="signal peptide" evidence="1">
    <location>
        <begin position="1"/>
        <end position="20"/>
    </location>
</feature>
<dbReference type="EMBL" id="NBNE01001909">
    <property type="protein sequence ID" value="OWZ12212.1"/>
    <property type="molecule type" value="Genomic_DNA"/>
</dbReference>
<reference evidence="3" key="1">
    <citation type="submission" date="2017-03" db="EMBL/GenBank/DDBJ databases">
        <title>Phytopthora megakarya and P. palmivora, two closely related causual agents of cacao black pod achieved similar genome size and gene model numbers by different mechanisms.</title>
        <authorList>
            <person name="Ali S."/>
            <person name="Shao J."/>
            <person name="Larry D.J."/>
            <person name="Kronmiller B."/>
            <person name="Shen D."/>
            <person name="Strem M.D."/>
            <person name="Melnick R.L."/>
            <person name="Guiltinan M.J."/>
            <person name="Tyler B.M."/>
            <person name="Meinhardt L.W."/>
            <person name="Bailey B.A."/>
        </authorList>
    </citation>
    <scope>NUCLEOTIDE SEQUENCE [LARGE SCALE GENOMIC DNA]</scope>
    <source>
        <strain evidence="3">zdho120</strain>
    </source>
</reference>
<comment type="caution">
    <text evidence="2">The sequence shown here is derived from an EMBL/GenBank/DDBJ whole genome shotgun (WGS) entry which is preliminary data.</text>
</comment>
<evidence type="ECO:0000256" key="1">
    <source>
        <dbReference type="SAM" id="SignalP"/>
    </source>
</evidence>
<dbReference type="AlphaFoldDB" id="A0A225W3S5"/>
<keyword evidence="3" id="KW-1185">Reference proteome</keyword>
<sequence>MLLYFATFTLLLRFWEDVRAHAQRAETLLTRVATTQPVTAKYTREAECVLVLKSFFPCKKMGLFSFGALCFFQITIKLIRCALQLRAVLLKIEFSALTATIASRLSLIGAVSSLPFSYRRM</sequence>
<organism evidence="2 3">
    <name type="scientific">Phytophthora megakarya</name>
    <dbReference type="NCBI Taxonomy" id="4795"/>
    <lineage>
        <taxon>Eukaryota</taxon>
        <taxon>Sar</taxon>
        <taxon>Stramenopiles</taxon>
        <taxon>Oomycota</taxon>
        <taxon>Peronosporomycetes</taxon>
        <taxon>Peronosporales</taxon>
        <taxon>Peronosporaceae</taxon>
        <taxon>Phytophthora</taxon>
    </lineage>
</organism>
<accession>A0A225W3S5</accession>
<dbReference type="OrthoDB" id="71158at2759"/>
<feature type="chain" id="PRO_5013053354" description="Secreted protein" evidence="1">
    <location>
        <begin position="21"/>
        <end position="121"/>
    </location>
</feature>